<dbReference type="OrthoDB" id="275473at2"/>
<evidence type="ECO:0000313" key="2">
    <source>
        <dbReference type="EMBL" id="KMQ65020.1"/>
    </source>
</evidence>
<dbReference type="STRING" id="558151.ACM46_12550"/>
<dbReference type="EMBL" id="LFND01000003">
    <property type="protein sequence ID" value="KMQ65020.1"/>
    <property type="molecule type" value="Genomic_DNA"/>
</dbReference>
<protein>
    <recommendedName>
        <fullName evidence="4">Nucleoside 2-deoxyribosyltransferase like protein</fullName>
    </recommendedName>
</protein>
<dbReference type="Proteomes" id="UP000036261">
    <property type="component" value="Unassembled WGS sequence"/>
</dbReference>
<evidence type="ECO:0008006" key="4">
    <source>
        <dbReference type="Google" id="ProtNLM"/>
    </source>
</evidence>
<keyword evidence="3" id="KW-1185">Reference proteome</keyword>
<evidence type="ECO:0000313" key="3">
    <source>
        <dbReference type="Proteomes" id="UP000036261"/>
    </source>
</evidence>
<feature type="chain" id="PRO_5005290815" description="Nucleoside 2-deoxyribosyltransferase like protein" evidence="1">
    <location>
        <begin position="20"/>
        <end position="174"/>
    </location>
</feature>
<evidence type="ECO:0000256" key="1">
    <source>
        <dbReference type="SAM" id="SignalP"/>
    </source>
</evidence>
<organism evidence="2 3">
    <name type="scientific">Chryseobacterium angstadtii</name>
    <dbReference type="NCBI Taxonomy" id="558151"/>
    <lineage>
        <taxon>Bacteria</taxon>
        <taxon>Pseudomonadati</taxon>
        <taxon>Bacteroidota</taxon>
        <taxon>Flavobacteriia</taxon>
        <taxon>Flavobacteriales</taxon>
        <taxon>Weeksellaceae</taxon>
        <taxon>Chryseobacterium group</taxon>
        <taxon>Chryseobacterium</taxon>
    </lineage>
</organism>
<feature type="signal peptide" evidence="1">
    <location>
        <begin position="1"/>
        <end position="19"/>
    </location>
</feature>
<accession>A0A0J7L7J3</accession>
<sequence>MRPIILSLALILLSLSVSAQKVTVIKSPAPLPAEDKRLKIFLGGSIDMGNAEDWQARVTKELSEKNIILFNPRRDDWNKDWKPVSTEPNFRKQVEWELEALEKSDLIIMYFTPQSQSPISLLELGLYARTNKLMVVCPEGYWRKGNVDIVCEKYNVKRYESIDMLINALKEKTK</sequence>
<keyword evidence="1" id="KW-0732">Signal</keyword>
<dbReference type="InterPro" id="IPR039470">
    <property type="entry name" value="Nuc_deoxyri_tr2"/>
</dbReference>
<dbReference type="Pfam" id="PF15891">
    <property type="entry name" value="Nuc_deoxyri_tr2"/>
    <property type="match status" value="1"/>
</dbReference>
<dbReference type="PATRIC" id="fig|558151.6.peg.2649"/>
<gene>
    <name evidence="2" type="ORF">ACM46_12550</name>
</gene>
<comment type="caution">
    <text evidence="2">The sequence shown here is derived from an EMBL/GenBank/DDBJ whole genome shotgun (WGS) entry which is preliminary data.</text>
</comment>
<dbReference type="AlphaFoldDB" id="A0A0J7L7J3"/>
<dbReference type="RefSeq" id="WP_053082702.1">
    <property type="nucleotide sequence ID" value="NZ_LFND01000003.1"/>
</dbReference>
<name>A0A0J7L7J3_9FLAO</name>
<proteinExistence type="predicted"/>
<dbReference type="Gene3D" id="3.40.50.450">
    <property type="match status" value="1"/>
</dbReference>
<reference evidence="2 3" key="1">
    <citation type="journal article" date="2013" name="Int. J. Syst. Evol. Microbiol.">
        <title>Chryseobacterium angstadtii sp. nov., isolated from a newt tank.</title>
        <authorList>
            <person name="Kirk K.E."/>
            <person name="Hoffman J.A."/>
            <person name="Smith K.A."/>
            <person name="Strahan B.L."/>
            <person name="Failor K.C."/>
            <person name="Krebs J.E."/>
            <person name="Gale A.N."/>
            <person name="Do T.D."/>
            <person name="Sontag T.C."/>
            <person name="Batties A.M."/>
            <person name="Mistiszyn K."/>
            <person name="Newman J.D."/>
        </authorList>
    </citation>
    <scope>NUCLEOTIDE SEQUENCE [LARGE SCALE GENOMIC DNA]</scope>
    <source>
        <strain evidence="2 3">KM</strain>
    </source>
</reference>